<dbReference type="EMBL" id="JAFLNM010000004">
    <property type="protein sequence ID" value="MBO0343167.1"/>
    <property type="molecule type" value="Genomic_DNA"/>
</dbReference>
<organism evidence="2 3">
    <name type="scientific">Flagellimonas profundi</name>
    <dbReference type="NCBI Taxonomy" id="2915620"/>
    <lineage>
        <taxon>Bacteria</taxon>
        <taxon>Pseudomonadati</taxon>
        <taxon>Bacteroidota</taxon>
        <taxon>Flavobacteriia</taxon>
        <taxon>Flavobacteriales</taxon>
        <taxon>Flavobacteriaceae</taxon>
        <taxon>Flagellimonas</taxon>
    </lineage>
</organism>
<sequence>MNDSLENFLTDSGEFILDSLVDNEVVKEIPVIGTSINIIKGVKSIRDKIYLNKVKTFIDKLGSINEKQKERLINESKKDQNRRVKFGEALYTSIEHSDSMVKVEYLAVAFEAFLNGDIDNAELRLICHAIKSSFSDELMDVVENENYSSDLKFLVPSGLAEALYFGMVSHGTQQGPGYQLTSIAINLRDAWKKYGNKKSN</sequence>
<dbReference type="SUPFAM" id="SSF47473">
    <property type="entry name" value="EF-hand"/>
    <property type="match status" value="1"/>
</dbReference>
<dbReference type="InterPro" id="IPR011992">
    <property type="entry name" value="EF-hand-dom_pair"/>
</dbReference>
<dbReference type="Proteomes" id="UP000664807">
    <property type="component" value="Unassembled WGS sequence"/>
</dbReference>
<gene>
    <name evidence="2" type="ORF">J0654_16045</name>
</gene>
<keyword evidence="3" id="KW-1185">Reference proteome</keyword>
<evidence type="ECO:0000313" key="2">
    <source>
        <dbReference type="EMBL" id="MBO0343167.1"/>
    </source>
</evidence>
<dbReference type="Pfam" id="PF07775">
    <property type="entry name" value="PaRep2b"/>
    <property type="match status" value="1"/>
</dbReference>
<name>A0ABS3FJ81_9FLAO</name>
<dbReference type="RefSeq" id="WP_207030133.1">
    <property type="nucleotide sequence ID" value="NZ_JAFLNM010000004.1"/>
</dbReference>
<accession>A0ABS3FJ81</accession>
<reference evidence="2 3" key="1">
    <citation type="submission" date="2021-03" db="EMBL/GenBank/DDBJ databases">
        <title>Muricauda lutimaris sp. nov. and Muricauda ruestringensis sp. nov, two marine members of the Flavobacteriaceae isolated from deep sea sediments of Western Pacific.</title>
        <authorList>
            <person name="Zhao S."/>
            <person name="Liu R."/>
        </authorList>
    </citation>
    <scope>NUCLEOTIDE SEQUENCE [LARGE SCALE GENOMIC DNA]</scope>
    <source>
        <strain evidence="2 3">BC31-3-A3</strain>
    </source>
</reference>
<proteinExistence type="predicted"/>
<feature type="domain" description="PaRep2b" evidence="1">
    <location>
        <begin position="40"/>
        <end position="166"/>
    </location>
</feature>
<comment type="caution">
    <text evidence="2">The sequence shown here is derived from an EMBL/GenBank/DDBJ whole genome shotgun (WGS) entry which is preliminary data.</text>
</comment>
<evidence type="ECO:0000259" key="1">
    <source>
        <dbReference type="Pfam" id="PF07775"/>
    </source>
</evidence>
<protein>
    <submittedName>
        <fullName evidence="2">PaRep2b protein</fullName>
    </submittedName>
</protein>
<evidence type="ECO:0000313" key="3">
    <source>
        <dbReference type="Proteomes" id="UP000664807"/>
    </source>
</evidence>
<dbReference type="InterPro" id="IPR011689">
    <property type="entry name" value="PaRep2b"/>
</dbReference>